<feature type="transmembrane region" description="Helical" evidence="9">
    <location>
        <begin position="314"/>
        <end position="336"/>
    </location>
</feature>
<feature type="compositionally biased region" description="Polar residues" evidence="8">
    <location>
        <begin position="1"/>
        <end position="12"/>
    </location>
</feature>
<dbReference type="CDD" id="cd17323">
    <property type="entry name" value="MFS_Tpo1_MDR_like"/>
    <property type="match status" value="1"/>
</dbReference>
<dbReference type="AlphaFoldDB" id="A0A166V0I8"/>
<dbReference type="Gene3D" id="1.20.1250.20">
    <property type="entry name" value="MFS general substrate transporter like domains"/>
    <property type="match status" value="1"/>
</dbReference>
<evidence type="ECO:0000259" key="10">
    <source>
        <dbReference type="PROSITE" id="PS50850"/>
    </source>
</evidence>
<evidence type="ECO:0000256" key="9">
    <source>
        <dbReference type="SAM" id="Phobius"/>
    </source>
</evidence>
<dbReference type="Proteomes" id="UP000078544">
    <property type="component" value="Unassembled WGS sequence"/>
</dbReference>
<feature type="region of interest" description="Disordered" evidence="8">
    <location>
        <begin position="539"/>
        <end position="562"/>
    </location>
</feature>
<feature type="transmembrane region" description="Helical" evidence="9">
    <location>
        <begin position="490"/>
        <end position="510"/>
    </location>
</feature>
<dbReference type="PROSITE" id="PS50850">
    <property type="entry name" value="MFS"/>
    <property type="match status" value="1"/>
</dbReference>
<dbReference type="STRING" id="1081109.A0A166V0I8"/>
<feature type="transmembrane region" description="Helical" evidence="9">
    <location>
        <begin position="422"/>
        <end position="446"/>
    </location>
</feature>
<keyword evidence="3" id="KW-1003">Cell membrane</keyword>
<gene>
    <name evidence="11" type="ORF">AAL_00634</name>
</gene>
<dbReference type="GO" id="GO:0005886">
    <property type="term" value="C:plasma membrane"/>
    <property type="evidence" value="ECO:0007669"/>
    <property type="project" value="UniProtKB-SubCell"/>
</dbReference>
<dbReference type="GO" id="GO:0022857">
    <property type="term" value="F:transmembrane transporter activity"/>
    <property type="evidence" value="ECO:0007669"/>
    <property type="project" value="InterPro"/>
</dbReference>
<evidence type="ECO:0000256" key="8">
    <source>
        <dbReference type="SAM" id="MobiDB-lite"/>
    </source>
</evidence>
<comment type="caution">
    <text evidence="11">The sequence shown here is derived from an EMBL/GenBank/DDBJ whole genome shotgun (WGS) entry which is preliminary data.</text>
</comment>
<feature type="transmembrane region" description="Helical" evidence="9">
    <location>
        <begin position="356"/>
        <end position="375"/>
    </location>
</feature>
<sequence>MAGSIWSSTATANDPDVESQGQARTFNKHSHWRILFDQAGIDARALNHTYVGQGTTESPFRVEFWPDDARNPLKFSKVFKWTVTLTTAFSTLAVSFTSSAYSGSVAKVVDEFGVSVIVAILGVSMFVLGFAIGPLFWAPFSELYGRQKLFFVTYMALTAFNAAGAGAPNMAALIVLRFLAGAWGSSPLTNSGGVIADLFPAHERGIATSIFALAPFFGPALGPIAGGFLAEAAGWRWVSGLTAIFTGVLWIVQSLIVPETYAPVLLRRRAEALSRLTGKVYLSILDADKPQQTLLGRIKVNLSRPWVLLFKEPIVLSLTIYMAIVYGTLYMCFAAFPIVFQSPYPNGWGWKPGVGGLSFTGIAVGMIGATLGSIVDNRRYAKQAAKHGGAAPPEVRLPPAMLGSLLLPIGLFWFAWTNSTQVHWVVPIVGSGVFASGIVLVFLSLTNYLIDSYVIYAASVLAASAVLRSLFGAAFPLFTPVMYRKLGIPWASSIPAFLSVACIPFPFLFYKYGEKLRNKGKYAAEAAVALQKLLAQQSGPVNNEAEQRSSKQHETSASRVVS</sequence>
<evidence type="ECO:0000256" key="3">
    <source>
        <dbReference type="ARBA" id="ARBA00022475"/>
    </source>
</evidence>
<evidence type="ECO:0000256" key="5">
    <source>
        <dbReference type="ARBA" id="ARBA00022989"/>
    </source>
</evidence>
<dbReference type="PANTHER" id="PTHR23502:SF186">
    <property type="entry name" value="MAJOR FACILITATOR SUPERFAMILY (MFS) PROFILE DOMAIN-CONTAINING PROTEIN"/>
    <property type="match status" value="1"/>
</dbReference>
<feature type="transmembrane region" description="Helical" evidence="9">
    <location>
        <begin position="78"/>
        <end position="100"/>
    </location>
</feature>
<feature type="transmembrane region" description="Helical" evidence="9">
    <location>
        <begin position="206"/>
        <end position="229"/>
    </location>
</feature>
<evidence type="ECO:0000256" key="4">
    <source>
        <dbReference type="ARBA" id="ARBA00022692"/>
    </source>
</evidence>
<evidence type="ECO:0000256" key="6">
    <source>
        <dbReference type="ARBA" id="ARBA00023136"/>
    </source>
</evidence>
<organism evidence="11 12">
    <name type="scientific">Moelleriella libera RCEF 2490</name>
    <dbReference type="NCBI Taxonomy" id="1081109"/>
    <lineage>
        <taxon>Eukaryota</taxon>
        <taxon>Fungi</taxon>
        <taxon>Dikarya</taxon>
        <taxon>Ascomycota</taxon>
        <taxon>Pezizomycotina</taxon>
        <taxon>Sordariomycetes</taxon>
        <taxon>Hypocreomycetidae</taxon>
        <taxon>Hypocreales</taxon>
        <taxon>Clavicipitaceae</taxon>
        <taxon>Moelleriella</taxon>
    </lineage>
</organism>
<reference evidence="11 12" key="1">
    <citation type="journal article" date="2016" name="Genome Biol. Evol.">
        <title>Divergent and convergent evolution of fungal pathogenicity.</title>
        <authorList>
            <person name="Shang Y."/>
            <person name="Xiao G."/>
            <person name="Zheng P."/>
            <person name="Cen K."/>
            <person name="Zhan S."/>
            <person name="Wang C."/>
        </authorList>
    </citation>
    <scope>NUCLEOTIDE SEQUENCE [LARGE SCALE GENOMIC DNA]</scope>
    <source>
        <strain evidence="11 12">RCEF 2490</strain>
    </source>
</reference>
<dbReference type="Pfam" id="PF07690">
    <property type="entry name" value="MFS_1"/>
    <property type="match status" value="1"/>
</dbReference>
<feature type="transmembrane region" description="Helical" evidence="9">
    <location>
        <begin position="395"/>
        <end position="416"/>
    </location>
</feature>
<feature type="domain" description="Major facilitator superfamily (MFS) profile" evidence="10">
    <location>
        <begin position="83"/>
        <end position="519"/>
    </location>
</feature>
<keyword evidence="6 9" id="KW-0472">Membrane</keyword>
<protein>
    <submittedName>
        <fullName evidence="11">Major facilitator superfamily domain, general substrate transporter</fullName>
    </submittedName>
</protein>
<dbReference type="PANTHER" id="PTHR23502">
    <property type="entry name" value="MAJOR FACILITATOR SUPERFAMILY"/>
    <property type="match status" value="1"/>
</dbReference>
<evidence type="ECO:0000256" key="1">
    <source>
        <dbReference type="ARBA" id="ARBA00004651"/>
    </source>
</evidence>
<dbReference type="EMBL" id="AZGY01000001">
    <property type="protein sequence ID" value="OAA33169.1"/>
    <property type="molecule type" value="Genomic_DNA"/>
</dbReference>
<dbReference type="OrthoDB" id="446368at2759"/>
<keyword evidence="5 9" id="KW-1133">Transmembrane helix</keyword>
<keyword evidence="4 9" id="KW-0812">Transmembrane</keyword>
<dbReference type="InterPro" id="IPR011701">
    <property type="entry name" value="MFS"/>
</dbReference>
<evidence type="ECO:0000313" key="11">
    <source>
        <dbReference type="EMBL" id="OAA33169.1"/>
    </source>
</evidence>
<feature type="transmembrane region" description="Helical" evidence="9">
    <location>
        <begin position="112"/>
        <end position="137"/>
    </location>
</feature>
<dbReference type="InterPro" id="IPR036259">
    <property type="entry name" value="MFS_trans_sf"/>
</dbReference>
<feature type="transmembrane region" description="Helical" evidence="9">
    <location>
        <begin position="453"/>
        <end position="478"/>
    </location>
</feature>
<evidence type="ECO:0000256" key="2">
    <source>
        <dbReference type="ARBA" id="ARBA00022448"/>
    </source>
</evidence>
<name>A0A166V0I8_9HYPO</name>
<comment type="similarity">
    <text evidence="7">Belongs to the major facilitator superfamily. DHA1 family. Polyamines/proton antiporter (TC 2.A.1.2.16) subfamily.</text>
</comment>
<accession>A0A166V0I8</accession>
<evidence type="ECO:0000313" key="12">
    <source>
        <dbReference type="Proteomes" id="UP000078544"/>
    </source>
</evidence>
<dbReference type="InterPro" id="IPR020846">
    <property type="entry name" value="MFS_dom"/>
</dbReference>
<comment type="subcellular location">
    <subcellularLocation>
        <location evidence="1">Cell membrane</location>
        <topology evidence="1">Multi-pass membrane protein</topology>
    </subcellularLocation>
</comment>
<dbReference type="FunFam" id="1.20.1250.20:FF:000266">
    <property type="entry name" value="MFS multidrug transporter, putative"/>
    <property type="match status" value="1"/>
</dbReference>
<feature type="transmembrane region" description="Helical" evidence="9">
    <location>
        <begin position="235"/>
        <end position="257"/>
    </location>
</feature>
<evidence type="ECO:0000256" key="7">
    <source>
        <dbReference type="ARBA" id="ARBA00038459"/>
    </source>
</evidence>
<keyword evidence="2" id="KW-0813">Transport</keyword>
<feature type="region of interest" description="Disordered" evidence="8">
    <location>
        <begin position="1"/>
        <end position="22"/>
    </location>
</feature>
<dbReference type="SUPFAM" id="SSF103473">
    <property type="entry name" value="MFS general substrate transporter"/>
    <property type="match status" value="1"/>
</dbReference>
<proteinExistence type="inferred from homology"/>
<feature type="compositionally biased region" description="Basic and acidic residues" evidence="8">
    <location>
        <begin position="545"/>
        <end position="556"/>
    </location>
</feature>
<keyword evidence="12" id="KW-1185">Reference proteome</keyword>